<sequence length="613" mass="67912">MASAPASAAFNAARRRLFDAVFAAVAPPTDPLLSRRRPGRDGLLDDLPASPESLTSPPPAVRWLVRATCGYSTLDLIAFDALGSTDDARWQAWVARQLAPATIDDSACSSRLASAGFTTLDKTPEQLWAAREAIGNSNYYQRMLPIAETECATLIRQLHSQRQLFEVMASFWHDHFSVFGWDYDGGPLFPPFDRDAIRPNVFGNFRTMLQATCESAAMMYMLDLYTSYSGHPNENYARELMELHTLGAENYAGIVDDPDDDPSLPTYIDWQGKIQRLQYVDDDVYEAARVLTGWTISHSTYETRNDPNPGAFEYVQALHDAGVKRVLHRNFSAGGGQNDGTLLFDMLAQHPGTAHFIAGKLCRRFIGDVVPDSLVQAAADLFHQQWQAPDQIAQVVAFILHSNEFKTGWGTKMKSPARSVVSALRATLANFTPVPDNSSTYTPTEELIGRLQAAGQRLFYWPAPNGYPDTITAWSSTGALGLTLKLLPRLLEMHQTESYNNAYPFIVDVQGQTLGAFPNAADRTASNVIGYWCDRLLGYRPQPTFGVALDFFRQEAAASDPLDLVTDSTDNGQPQHVGVWHLNPPNTLSKHYTIARLRVAIGLLLCSPEFLRR</sequence>
<organism evidence="2 3">
    <name type="scientific">Dokdonella fugitiva</name>
    <dbReference type="NCBI Taxonomy" id="328517"/>
    <lineage>
        <taxon>Bacteria</taxon>
        <taxon>Pseudomonadati</taxon>
        <taxon>Pseudomonadota</taxon>
        <taxon>Gammaproteobacteria</taxon>
        <taxon>Lysobacterales</taxon>
        <taxon>Rhodanobacteraceae</taxon>
        <taxon>Dokdonella</taxon>
    </lineage>
</organism>
<protein>
    <submittedName>
        <fullName evidence="2">Uncharacterized protein (DUF1800 family)</fullName>
    </submittedName>
</protein>
<feature type="region of interest" description="Disordered" evidence="1">
    <location>
        <begin position="33"/>
        <end position="55"/>
    </location>
</feature>
<name>A0A839EV26_9GAMM</name>
<dbReference type="EMBL" id="JACGXL010000001">
    <property type="protein sequence ID" value="MBA8886453.1"/>
    <property type="molecule type" value="Genomic_DNA"/>
</dbReference>
<dbReference type="InterPro" id="IPR014917">
    <property type="entry name" value="DUF1800"/>
</dbReference>
<evidence type="ECO:0000256" key="1">
    <source>
        <dbReference type="SAM" id="MobiDB-lite"/>
    </source>
</evidence>
<gene>
    <name evidence="2" type="ORF">FHW12_000644</name>
</gene>
<reference evidence="2 3" key="1">
    <citation type="submission" date="2020-07" db="EMBL/GenBank/DDBJ databases">
        <title>Genomic Encyclopedia of Type Strains, Phase IV (KMG-V): Genome sequencing to study the core and pangenomes of soil and plant-associated prokaryotes.</title>
        <authorList>
            <person name="Whitman W."/>
        </authorList>
    </citation>
    <scope>NUCLEOTIDE SEQUENCE [LARGE SCALE GENOMIC DNA]</scope>
    <source>
        <strain evidence="2 3">RH2WT43</strain>
    </source>
</reference>
<dbReference type="AlphaFoldDB" id="A0A839EV26"/>
<proteinExistence type="predicted"/>
<dbReference type="Pfam" id="PF08811">
    <property type="entry name" value="DUF1800"/>
    <property type="match status" value="1"/>
</dbReference>
<dbReference type="Proteomes" id="UP000550401">
    <property type="component" value="Unassembled WGS sequence"/>
</dbReference>
<evidence type="ECO:0000313" key="2">
    <source>
        <dbReference type="EMBL" id="MBA8886453.1"/>
    </source>
</evidence>
<comment type="caution">
    <text evidence="2">The sequence shown here is derived from an EMBL/GenBank/DDBJ whole genome shotgun (WGS) entry which is preliminary data.</text>
</comment>
<evidence type="ECO:0000313" key="3">
    <source>
        <dbReference type="Proteomes" id="UP000550401"/>
    </source>
</evidence>
<keyword evidence="3" id="KW-1185">Reference proteome</keyword>
<accession>A0A839EV26</accession>
<dbReference type="RefSeq" id="WP_182529533.1">
    <property type="nucleotide sequence ID" value="NZ_JACGXL010000001.1"/>
</dbReference>